<dbReference type="GO" id="GO:0005743">
    <property type="term" value="C:mitochondrial inner membrane"/>
    <property type="evidence" value="ECO:0007669"/>
    <property type="project" value="TreeGrafter"/>
</dbReference>
<comment type="function">
    <text evidence="6">Accepts electrons from ETF and reduces ubiquinone.</text>
</comment>
<evidence type="ECO:0000256" key="5">
    <source>
        <dbReference type="ARBA" id="ARBA00023014"/>
    </source>
</evidence>
<dbReference type="Gene3D" id="3.30.70.20">
    <property type="match status" value="1"/>
</dbReference>
<dbReference type="GO" id="GO:0051539">
    <property type="term" value="F:4 iron, 4 sulfur cluster binding"/>
    <property type="evidence" value="ECO:0007669"/>
    <property type="project" value="UniProtKB-UniRule"/>
</dbReference>
<keyword evidence="1 6" id="KW-0813">Transport</keyword>
<dbReference type="EC" id="1.5.5.1" evidence="6"/>
<accession>A0A498SUP0</accession>
<dbReference type="InterPro" id="IPR040156">
    <property type="entry name" value="ETF-QO"/>
</dbReference>
<keyword evidence="6" id="KW-0274">FAD</keyword>
<feature type="non-terminal residue" evidence="8">
    <location>
        <position position="1"/>
    </location>
</feature>
<keyword evidence="4 6" id="KW-0408">Iron</keyword>
<keyword evidence="3 6" id="KW-0249">Electron transport</keyword>
<keyword evidence="6" id="KW-0830">Ubiquinone</keyword>
<comment type="cofactor">
    <cofactor evidence="6">
        <name>[4Fe-4S] cluster</name>
        <dbReference type="ChEBI" id="CHEBI:49883"/>
    </cofactor>
    <text evidence="6">Binds 1 [4Fe-4S] cluster.</text>
</comment>
<dbReference type="PANTHER" id="PTHR10617">
    <property type="entry name" value="ELECTRON TRANSFER FLAVOPROTEIN-UBIQUINONE OXIDOREDUCTASE"/>
    <property type="match status" value="1"/>
</dbReference>
<evidence type="ECO:0000313" key="8">
    <source>
        <dbReference type="EMBL" id="VBB33913.1"/>
    </source>
</evidence>
<comment type="cofactor">
    <cofactor evidence="6">
        <name>FAD</name>
        <dbReference type="ChEBI" id="CHEBI:57692"/>
    </cofactor>
</comment>
<reference evidence="8 9" key="1">
    <citation type="submission" date="2018-08" db="EMBL/GenBank/DDBJ databases">
        <authorList>
            <person name="Laetsch R D."/>
            <person name="Stevens L."/>
            <person name="Kumar S."/>
            <person name="Blaxter L. M."/>
        </authorList>
    </citation>
    <scope>NUCLEOTIDE SEQUENCE [LARGE SCALE GENOMIC DNA]</scope>
</reference>
<dbReference type="SUPFAM" id="SSF54862">
    <property type="entry name" value="4Fe-4S ferredoxins"/>
    <property type="match status" value="1"/>
</dbReference>
<name>A0A498SUP0_ACAVI</name>
<keyword evidence="6" id="KW-0285">Flavoprotein</keyword>
<dbReference type="STRING" id="6277.A0A498SUP0"/>
<evidence type="ECO:0000313" key="9">
    <source>
        <dbReference type="Proteomes" id="UP000276991"/>
    </source>
</evidence>
<gene>
    <name evidence="8" type="ORF">NAV_LOCUS8704</name>
</gene>
<dbReference type="OrthoDB" id="437331at2759"/>
<protein>
    <recommendedName>
        <fullName evidence="6">Electron transfer flavoprotein-ubiquinone oxidoreductase</fullName>
        <shortName evidence="6">ETF-QO</shortName>
        <ecNumber evidence="6">1.5.5.1</ecNumber>
    </recommendedName>
</protein>
<dbReference type="EMBL" id="UPTC01002821">
    <property type="protein sequence ID" value="VBB33913.1"/>
    <property type="molecule type" value="Genomic_DNA"/>
</dbReference>
<dbReference type="Pfam" id="PF05187">
    <property type="entry name" value="Fer4_ETF_QO"/>
    <property type="match status" value="1"/>
</dbReference>
<evidence type="ECO:0000256" key="4">
    <source>
        <dbReference type="ARBA" id="ARBA00023004"/>
    </source>
</evidence>
<feature type="domain" description="ETF-QO/FixX C-terminal" evidence="7">
    <location>
        <begin position="2"/>
        <end position="82"/>
    </location>
</feature>
<dbReference type="PANTHER" id="PTHR10617:SF107">
    <property type="entry name" value="ELECTRON TRANSFER FLAVOPROTEIN-UBIQUINONE OXIDOREDUCTASE, MITOCHONDRIAL"/>
    <property type="match status" value="1"/>
</dbReference>
<evidence type="ECO:0000256" key="2">
    <source>
        <dbReference type="ARBA" id="ARBA00022723"/>
    </source>
</evidence>
<evidence type="ECO:0000259" key="7">
    <source>
        <dbReference type="Pfam" id="PF05187"/>
    </source>
</evidence>
<evidence type="ECO:0000256" key="3">
    <source>
        <dbReference type="ARBA" id="ARBA00022982"/>
    </source>
</evidence>
<evidence type="ECO:0000256" key="1">
    <source>
        <dbReference type="ARBA" id="ARBA00022448"/>
    </source>
</evidence>
<proteinExistence type="predicted"/>
<sequence length="84" mass="9590">SHLLLRNDADAELTTWRRFAGMTARFCPAGVYEYVPCETNADTRRLQINFQNCIHCKTCDIKEPRNNIQWVAPEGGNGPKYNGM</sequence>
<keyword evidence="2 6" id="KW-0479">Metal-binding</keyword>
<organism evidence="8 9">
    <name type="scientific">Acanthocheilonema viteae</name>
    <name type="common">Filarial nematode worm</name>
    <name type="synonym">Dipetalonema viteae</name>
    <dbReference type="NCBI Taxonomy" id="6277"/>
    <lineage>
        <taxon>Eukaryota</taxon>
        <taxon>Metazoa</taxon>
        <taxon>Ecdysozoa</taxon>
        <taxon>Nematoda</taxon>
        <taxon>Chromadorea</taxon>
        <taxon>Rhabditida</taxon>
        <taxon>Spirurina</taxon>
        <taxon>Spiruromorpha</taxon>
        <taxon>Filarioidea</taxon>
        <taxon>Onchocercidae</taxon>
        <taxon>Acanthocheilonema</taxon>
    </lineage>
</organism>
<comment type="catalytic activity">
    <reaction evidence="6">
        <text>a ubiquinone + reduced [electron-transfer flavoprotein] = a ubiquinol + oxidized [electron-transfer flavoprotein] + H(+)</text>
        <dbReference type="Rhea" id="RHEA:24052"/>
        <dbReference type="Rhea" id="RHEA-COMP:9565"/>
        <dbReference type="Rhea" id="RHEA-COMP:9566"/>
        <dbReference type="Rhea" id="RHEA-COMP:10685"/>
        <dbReference type="Rhea" id="RHEA-COMP:10686"/>
        <dbReference type="ChEBI" id="CHEBI:15378"/>
        <dbReference type="ChEBI" id="CHEBI:16389"/>
        <dbReference type="ChEBI" id="CHEBI:17976"/>
        <dbReference type="ChEBI" id="CHEBI:57692"/>
        <dbReference type="ChEBI" id="CHEBI:58307"/>
        <dbReference type="EC" id="1.5.5.1"/>
    </reaction>
</comment>
<dbReference type="Proteomes" id="UP000276991">
    <property type="component" value="Unassembled WGS sequence"/>
</dbReference>
<keyword evidence="5 6" id="KW-0411">Iron-sulfur</keyword>
<dbReference type="GO" id="GO:0046872">
    <property type="term" value="F:metal ion binding"/>
    <property type="evidence" value="ECO:0007669"/>
    <property type="project" value="UniProtKB-KW"/>
</dbReference>
<dbReference type="InterPro" id="IPR007859">
    <property type="entry name" value="ETF-QO/FixX_C"/>
</dbReference>
<evidence type="ECO:0000256" key="6">
    <source>
        <dbReference type="RuleBase" id="RU366068"/>
    </source>
</evidence>
<keyword evidence="9" id="KW-1185">Reference proteome</keyword>
<dbReference type="AlphaFoldDB" id="A0A498SUP0"/>
<keyword evidence="6" id="KW-0560">Oxidoreductase</keyword>
<dbReference type="GO" id="GO:0004174">
    <property type="term" value="F:electron-transferring-flavoprotein dehydrogenase activity"/>
    <property type="evidence" value="ECO:0007669"/>
    <property type="project" value="UniProtKB-UniRule"/>
</dbReference>